<dbReference type="PANTHER" id="PTHR35936">
    <property type="entry name" value="MEMBRANE-BOUND LYTIC MUREIN TRANSGLYCOSYLASE F"/>
    <property type="match status" value="1"/>
</dbReference>
<dbReference type="PATRIC" id="fig|1127483.3.peg.2664"/>
<organism evidence="4 5">
    <name type="scientific">Cupriavidus basilensis OR16</name>
    <dbReference type="NCBI Taxonomy" id="1127483"/>
    <lineage>
        <taxon>Bacteria</taxon>
        <taxon>Pseudomonadati</taxon>
        <taxon>Pseudomonadota</taxon>
        <taxon>Betaproteobacteria</taxon>
        <taxon>Burkholderiales</taxon>
        <taxon>Burkholderiaceae</taxon>
        <taxon>Cupriavidus</taxon>
    </lineage>
</organism>
<name>H1S4E3_9BURK</name>
<dbReference type="SUPFAM" id="SSF53850">
    <property type="entry name" value="Periplasmic binding protein-like II"/>
    <property type="match status" value="1"/>
</dbReference>
<dbReference type="Proteomes" id="UP000005808">
    <property type="component" value="Unassembled WGS sequence"/>
</dbReference>
<dbReference type="EMBL" id="AHJE01000030">
    <property type="protein sequence ID" value="EHP42626.1"/>
    <property type="molecule type" value="Genomic_DNA"/>
</dbReference>
<evidence type="ECO:0000313" key="4">
    <source>
        <dbReference type="EMBL" id="EHP42626.1"/>
    </source>
</evidence>
<dbReference type="Gene3D" id="3.40.190.10">
    <property type="entry name" value="Periplasmic binding protein-like II"/>
    <property type="match status" value="2"/>
</dbReference>
<evidence type="ECO:0000256" key="2">
    <source>
        <dbReference type="SAM" id="SignalP"/>
    </source>
</evidence>
<dbReference type="Pfam" id="PF00497">
    <property type="entry name" value="SBP_bac_3"/>
    <property type="match status" value="1"/>
</dbReference>
<feature type="signal peptide" evidence="2">
    <location>
        <begin position="1"/>
        <end position="26"/>
    </location>
</feature>
<dbReference type="AlphaFoldDB" id="H1S4E3"/>
<gene>
    <name evidence="4" type="ORF">OR16_13274</name>
</gene>
<dbReference type="InterPro" id="IPR001638">
    <property type="entry name" value="Solute-binding_3/MltF_N"/>
</dbReference>
<proteinExistence type="predicted"/>
<keyword evidence="1 2" id="KW-0732">Signal</keyword>
<sequence length="266" mass="28713">MHINRRRLLGSLAALLLVGASASAWSDTLDTIKQRKKILVAVDIGAPPYGMLDAQAKQSGSDVETARLLAKDLGVELEIVPVTGPNRVPFLLTRKADVVLASFSVTDERKKVIDFSDPYGVIPVVVGGPAKSSLKSFADLSGKTIAVTRGTTSDQELSRGAKEVPGLNIVRYEDDATTNTAVATGQQDYLAAAISVIPAVKKSNPTRDLETKFVMKSYPYAIGLRKGDTALKNWLDGWVKANLKNGKINDIYKHYFGIGLPEDMIK</sequence>
<evidence type="ECO:0000313" key="5">
    <source>
        <dbReference type="Proteomes" id="UP000005808"/>
    </source>
</evidence>
<dbReference type="OrthoDB" id="5363083at2"/>
<feature type="chain" id="PRO_5003554163" evidence="2">
    <location>
        <begin position="27"/>
        <end position="266"/>
    </location>
</feature>
<dbReference type="RefSeq" id="WP_006158280.1">
    <property type="nucleotide sequence ID" value="NZ_AHJE01000030.1"/>
</dbReference>
<dbReference type="SMART" id="SM00062">
    <property type="entry name" value="PBPb"/>
    <property type="match status" value="1"/>
</dbReference>
<protein>
    <submittedName>
        <fullName evidence="4">ABC transporter periplasmic protein</fullName>
    </submittedName>
</protein>
<evidence type="ECO:0000259" key="3">
    <source>
        <dbReference type="SMART" id="SM00062"/>
    </source>
</evidence>
<dbReference type="PANTHER" id="PTHR35936:SF17">
    <property type="entry name" value="ARGININE-BINDING EXTRACELLULAR PROTEIN ARTP"/>
    <property type="match status" value="1"/>
</dbReference>
<feature type="domain" description="Solute-binding protein family 3/N-terminal" evidence="3">
    <location>
        <begin position="37"/>
        <end position="259"/>
    </location>
</feature>
<accession>H1S4E3</accession>
<reference evidence="4 5" key="1">
    <citation type="journal article" date="2012" name="J. Bacteriol.">
        <title>De Novo Genome Project of Cupriavidus basilensis OR16.</title>
        <authorList>
            <person name="Cserhati M."/>
            <person name="Kriszt B."/>
            <person name="Szoboszlay S."/>
            <person name="Toth A."/>
            <person name="Szabo I."/>
            <person name="Tancsics A."/>
            <person name="Nagy I."/>
            <person name="Horvath B."/>
            <person name="Nagy I."/>
            <person name="Kukolya J."/>
        </authorList>
    </citation>
    <scope>NUCLEOTIDE SEQUENCE [LARGE SCALE GENOMIC DNA]</scope>
    <source>
        <strain evidence="4 5">OR16</strain>
    </source>
</reference>
<comment type="caution">
    <text evidence="4">The sequence shown here is derived from an EMBL/GenBank/DDBJ whole genome shotgun (WGS) entry which is preliminary data.</text>
</comment>
<evidence type="ECO:0000256" key="1">
    <source>
        <dbReference type="ARBA" id="ARBA00022729"/>
    </source>
</evidence>